<dbReference type="Pfam" id="PF18701">
    <property type="entry name" value="DUF5641"/>
    <property type="match status" value="1"/>
</dbReference>
<proteinExistence type="predicted"/>
<feature type="region of interest" description="Disordered" evidence="1">
    <location>
        <begin position="210"/>
        <end position="241"/>
    </location>
</feature>
<evidence type="ECO:0000313" key="4">
    <source>
        <dbReference type="WBParaSite" id="Hba_03673"/>
    </source>
</evidence>
<organism evidence="3 4">
    <name type="scientific">Heterorhabditis bacteriophora</name>
    <name type="common">Entomopathogenic nematode worm</name>
    <dbReference type="NCBI Taxonomy" id="37862"/>
    <lineage>
        <taxon>Eukaryota</taxon>
        <taxon>Metazoa</taxon>
        <taxon>Ecdysozoa</taxon>
        <taxon>Nematoda</taxon>
        <taxon>Chromadorea</taxon>
        <taxon>Rhabditida</taxon>
        <taxon>Rhabditina</taxon>
        <taxon>Rhabditomorpha</taxon>
        <taxon>Strongyloidea</taxon>
        <taxon>Heterorhabditidae</taxon>
        <taxon>Heterorhabditis</taxon>
    </lineage>
</organism>
<feature type="domain" description="DUF5641" evidence="2">
    <location>
        <begin position="98"/>
        <end position="195"/>
    </location>
</feature>
<reference evidence="4" key="1">
    <citation type="submission" date="2016-11" db="UniProtKB">
        <authorList>
            <consortium name="WormBaseParasite"/>
        </authorList>
    </citation>
    <scope>IDENTIFICATION</scope>
</reference>
<dbReference type="Proteomes" id="UP000095283">
    <property type="component" value="Unplaced"/>
</dbReference>
<dbReference type="AlphaFoldDB" id="A0A1I7WFH6"/>
<name>A0A1I7WFH6_HETBA</name>
<feature type="compositionally biased region" description="Low complexity" evidence="1">
    <location>
        <begin position="210"/>
        <end position="224"/>
    </location>
</feature>
<evidence type="ECO:0000256" key="1">
    <source>
        <dbReference type="SAM" id="MobiDB-lite"/>
    </source>
</evidence>
<keyword evidence="3" id="KW-1185">Reference proteome</keyword>
<feature type="region of interest" description="Disordered" evidence="1">
    <location>
        <begin position="358"/>
        <end position="382"/>
    </location>
</feature>
<sequence>MVRKTWVPVIGRIFAMAIHSCPFTVGKWSIRTIHRGYEIIIKFSAILLETEAIFNSRPAVYVSNDNIALRPIDFIVPHALPGIPENYTGPKNISLADTWTHIKRKLEKFWECFHQQYLTSLREQRHHGLRQRRGCVPRQPQVEEVVLVDEPNVKRGKWCLARITQTIASNDEAVRTVEVEFANGRKCRRSIVTIYSLEINCVKEEQNQKSRTLSLPTTTQQTSSIEEHRAEKTASSDVQQVDKSPVSNTLLRYNLRLNLTKKIRFFTLIAITQLVIVATAQKYAGKVVYTEHCKKSGYVVRQDRNFTCWEHVACRGMLRRAYDPQTKIDPCGETYSCPDWAQGCSIDIPQNDIRLKNTMSPPTADNPHRLPSTNRRMQRPKQQIGSYHSITRFIQIPIHQFGSNIQTNRERIRTLFWVWRGNWNHRLLHQIPMQHYGDAFLYNTALGNSIHPNSDQPSSDPCLEYERDYCFFIRTNNSPESQVQSHVCMCARRY</sequence>
<feature type="compositionally biased region" description="Polar residues" evidence="1">
    <location>
        <begin position="371"/>
        <end position="382"/>
    </location>
</feature>
<dbReference type="PANTHER" id="PTHR47331">
    <property type="entry name" value="PHD-TYPE DOMAIN-CONTAINING PROTEIN"/>
    <property type="match status" value="1"/>
</dbReference>
<dbReference type="InterPro" id="IPR040676">
    <property type="entry name" value="DUF5641"/>
</dbReference>
<evidence type="ECO:0000259" key="2">
    <source>
        <dbReference type="Pfam" id="PF18701"/>
    </source>
</evidence>
<dbReference type="WBParaSite" id="Hba_03673">
    <property type="protein sequence ID" value="Hba_03673"/>
    <property type="gene ID" value="Hba_03673"/>
</dbReference>
<protein>
    <submittedName>
        <fullName evidence="4">DUF5641 domain-containing protein</fullName>
    </submittedName>
</protein>
<accession>A0A1I7WFH6</accession>
<evidence type="ECO:0000313" key="3">
    <source>
        <dbReference type="Proteomes" id="UP000095283"/>
    </source>
</evidence>
<feature type="compositionally biased region" description="Basic and acidic residues" evidence="1">
    <location>
        <begin position="225"/>
        <end position="234"/>
    </location>
</feature>